<evidence type="ECO:0000313" key="8">
    <source>
        <dbReference type="EMBL" id="MCP3735916.1"/>
    </source>
</evidence>
<feature type="domain" description="Major facilitator superfamily (MFS) profile" evidence="7">
    <location>
        <begin position="19"/>
        <end position="409"/>
    </location>
</feature>
<keyword evidence="2" id="KW-1003">Cell membrane</keyword>
<evidence type="ECO:0000256" key="2">
    <source>
        <dbReference type="ARBA" id="ARBA00022475"/>
    </source>
</evidence>
<dbReference type="Gene3D" id="1.20.1250.20">
    <property type="entry name" value="MFS general substrate transporter like domains"/>
    <property type="match status" value="2"/>
</dbReference>
<feature type="transmembrane region" description="Helical" evidence="6">
    <location>
        <begin position="300"/>
        <end position="319"/>
    </location>
</feature>
<feature type="transmembrane region" description="Helical" evidence="6">
    <location>
        <begin position="381"/>
        <end position="402"/>
    </location>
</feature>
<dbReference type="EMBL" id="JAMLDY010000017">
    <property type="protein sequence ID" value="MCP3735916.1"/>
    <property type="molecule type" value="Genomic_DNA"/>
</dbReference>
<dbReference type="Pfam" id="PF07690">
    <property type="entry name" value="MFS_1"/>
    <property type="match status" value="1"/>
</dbReference>
<evidence type="ECO:0000256" key="5">
    <source>
        <dbReference type="ARBA" id="ARBA00023136"/>
    </source>
</evidence>
<comment type="subcellular location">
    <subcellularLocation>
        <location evidence="1">Cell inner membrane</location>
        <topology evidence="1">Multi-pass membrane protein</topology>
    </subcellularLocation>
</comment>
<feature type="transmembrane region" description="Helical" evidence="6">
    <location>
        <begin position="233"/>
        <end position="259"/>
    </location>
</feature>
<evidence type="ECO:0000259" key="7">
    <source>
        <dbReference type="PROSITE" id="PS50850"/>
    </source>
</evidence>
<dbReference type="InterPro" id="IPR036259">
    <property type="entry name" value="MFS_trans_sf"/>
</dbReference>
<reference evidence="8" key="1">
    <citation type="submission" date="2022-05" db="EMBL/GenBank/DDBJ databases">
        <title>Sphingomonas sp. strain RP10 Genome sequencing and assembly.</title>
        <authorList>
            <person name="Kim I."/>
        </authorList>
    </citation>
    <scope>NUCLEOTIDE SEQUENCE</scope>
    <source>
        <strain evidence="8">RP10</strain>
    </source>
</reference>
<evidence type="ECO:0000256" key="6">
    <source>
        <dbReference type="SAM" id="Phobius"/>
    </source>
</evidence>
<feature type="transmembrane region" description="Helical" evidence="6">
    <location>
        <begin position="57"/>
        <end position="78"/>
    </location>
</feature>
<name>A0A9X2HR15_9SPHN</name>
<keyword evidence="5 6" id="KW-0472">Membrane</keyword>
<evidence type="ECO:0000256" key="4">
    <source>
        <dbReference type="ARBA" id="ARBA00022989"/>
    </source>
</evidence>
<feature type="transmembrane region" description="Helical" evidence="6">
    <location>
        <begin position="357"/>
        <end position="375"/>
    </location>
</feature>
<organism evidence="8 9">
    <name type="scientific">Sphingomonas liriopis</name>
    <dbReference type="NCBI Taxonomy" id="2949094"/>
    <lineage>
        <taxon>Bacteria</taxon>
        <taxon>Pseudomonadati</taxon>
        <taxon>Pseudomonadota</taxon>
        <taxon>Alphaproteobacteria</taxon>
        <taxon>Sphingomonadales</taxon>
        <taxon>Sphingomonadaceae</taxon>
        <taxon>Sphingomonas</taxon>
    </lineage>
</organism>
<dbReference type="InterPro" id="IPR050375">
    <property type="entry name" value="MFS_TsgA-like"/>
</dbReference>
<feature type="transmembrane region" description="Helical" evidence="6">
    <location>
        <begin position="189"/>
        <end position="209"/>
    </location>
</feature>
<dbReference type="CDD" id="cd17394">
    <property type="entry name" value="MFS_FucP_like"/>
    <property type="match status" value="1"/>
</dbReference>
<dbReference type="RefSeq" id="WP_254289911.1">
    <property type="nucleotide sequence ID" value="NZ_JAMLDY010000017.1"/>
</dbReference>
<sequence>MPLVPVHAADVPRRTLRVALSFAISLFFIWGLAYGLLDVLNKHFQDTLHVGTAESTWLQIAYFGAYLVVSLPAGLWLVRAGYKVGILTGLAITAIGAFLFIPSAAAGTFLPFVLSMFVLASGLACLETAADSYVAVLGPPEDASRRLNLAQSFNGLGTFIGPLIGGTLFFADGPAAASAQGAHDSVRMIYAGIGIAIVIFALFVARAHLPEISEDSHATEGGREGGILQRRHFVLGVATQAIYIGAQVGIGALFINVALSTWSGLTTRGAAYLLSFALVTYMIGRFASTALLARVTPRRLLTIFAVANVVLSLVVAAGIDRVSLIAMIGVFFFMSTMFPTIFALGVRDLGKGAKRGASAMVMAIGGGVALPYPMGLMAERYGAPAAFVLPAIAFAVVALYGARFSRLEDEG</sequence>
<dbReference type="Proteomes" id="UP001139486">
    <property type="component" value="Unassembled WGS sequence"/>
</dbReference>
<protein>
    <submittedName>
        <fullName evidence="8">Sugar MFS transporter</fullName>
    </submittedName>
</protein>
<feature type="transmembrane region" description="Helical" evidence="6">
    <location>
        <begin position="112"/>
        <end position="137"/>
    </location>
</feature>
<evidence type="ECO:0000256" key="1">
    <source>
        <dbReference type="ARBA" id="ARBA00004429"/>
    </source>
</evidence>
<dbReference type="PROSITE" id="PS50850">
    <property type="entry name" value="MFS"/>
    <property type="match status" value="1"/>
</dbReference>
<feature type="transmembrane region" description="Helical" evidence="6">
    <location>
        <begin position="271"/>
        <end position="293"/>
    </location>
</feature>
<proteinExistence type="predicted"/>
<feature type="transmembrane region" description="Helical" evidence="6">
    <location>
        <begin position="85"/>
        <end position="106"/>
    </location>
</feature>
<evidence type="ECO:0000313" key="9">
    <source>
        <dbReference type="Proteomes" id="UP001139486"/>
    </source>
</evidence>
<keyword evidence="4 6" id="KW-1133">Transmembrane helix</keyword>
<dbReference type="PANTHER" id="PTHR43702">
    <property type="entry name" value="L-FUCOSE-PROTON SYMPORTER"/>
    <property type="match status" value="1"/>
</dbReference>
<keyword evidence="3 6" id="KW-0812">Transmembrane</keyword>
<comment type="caution">
    <text evidence="8">The sequence shown here is derived from an EMBL/GenBank/DDBJ whole genome shotgun (WGS) entry which is preliminary data.</text>
</comment>
<feature type="transmembrane region" description="Helical" evidence="6">
    <location>
        <begin position="325"/>
        <end position="345"/>
    </location>
</feature>
<dbReference type="PANTHER" id="PTHR43702:SF3">
    <property type="entry name" value="PROTEIN TSGA"/>
    <property type="match status" value="1"/>
</dbReference>
<evidence type="ECO:0000256" key="3">
    <source>
        <dbReference type="ARBA" id="ARBA00022692"/>
    </source>
</evidence>
<dbReference type="InterPro" id="IPR020846">
    <property type="entry name" value="MFS_dom"/>
</dbReference>
<keyword evidence="9" id="KW-1185">Reference proteome</keyword>
<accession>A0A9X2HR15</accession>
<dbReference type="SUPFAM" id="SSF103473">
    <property type="entry name" value="MFS general substrate transporter"/>
    <property type="match status" value="1"/>
</dbReference>
<dbReference type="AlphaFoldDB" id="A0A9X2HR15"/>
<gene>
    <name evidence="8" type="ORF">M9979_13655</name>
</gene>
<feature type="transmembrane region" description="Helical" evidence="6">
    <location>
        <begin position="18"/>
        <end position="37"/>
    </location>
</feature>
<dbReference type="InterPro" id="IPR011701">
    <property type="entry name" value="MFS"/>
</dbReference>
<dbReference type="GO" id="GO:0022857">
    <property type="term" value="F:transmembrane transporter activity"/>
    <property type="evidence" value="ECO:0007669"/>
    <property type="project" value="InterPro"/>
</dbReference>
<feature type="transmembrane region" description="Helical" evidence="6">
    <location>
        <begin position="149"/>
        <end position="169"/>
    </location>
</feature>
<dbReference type="GO" id="GO:0005886">
    <property type="term" value="C:plasma membrane"/>
    <property type="evidence" value="ECO:0007669"/>
    <property type="project" value="UniProtKB-SubCell"/>
</dbReference>